<gene>
    <name evidence="1" type="ORF">V6N11_065673</name>
</gene>
<dbReference type="Proteomes" id="UP001396334">
    <property type="component" value="Unassembled WGS sequence"/>
</dbReference>
<sequence length="88" mass="9878">MNELRTKAGEVVGSKSSKIEARWPGEWGTNLRQAQPPIWTNSQPSLPLVGICKAMKNEWWMEVEELNGGIGRHMKDCCVSGSEIVYVF</sequence>
<accession>A0ABR2PI08</accession>
<protein>
    <submittedName>
        <fullName evidence="1">Uncharacterized protein</fullName>
    </submittedName>
</protein>
<evidence type="ECO:0000313" key="2">
    <source>
        <dbReference type="Proteomes" id="UP001396334"/>
    </source>
</evidence>
<comment type="caution">
    <text evidence="1">The sequence shown here is derived from an EMBL/GenBank/DDBJ whole genome shotgun (WGS) entry which is preliminary data.</text>
</comment>
<organism evidence="1 2">
    <name type="scientific">Hibiscus sabdariffa</name>
    <name type="common">roselle</name>
    <dbReference type="NCBI Taxonomy" id="183260"/>
    <lineage>
        <taxon>Eukaryota</taxon>
        <taxon>Viridiplantae</taxon>
        <taxon>Streptophyta</taxon>
        <taxon>Embryophyta</taxon>
        <taxon>Tracheophyta</taxon>
        <taxon>Spermatophyta</taxon>
        <taxon>Magnoliopsida</taxon>
        <taxon>eudicotyledons</taxon>
        <taxon>Gunneridae</taxon>
        <taxon>Pentapetalae</taxon>
        <taxon>rosids</taxon>
        <taxon>malvids</taxon>
        <taxon>Malvales</taxon>
        <taxon>Malvaceae</taxon>
        <taxon>Malvoideae</taxon>
        <taxon>Hibiscus</taxon>
    </lineage>
</organism>
<reference evidence="1 2" key="1">
    <citation type="journal article" date="2024" name="G3 (Bethesda)">
        <title>Genome assembly of Hibiscus sabdariffa L. provides insights into metabolisms of medicinal natural products.</title>
        <authorList>
            <person name="Kim T."/>
        </authorList>
    </citation>
    <scope>NUCLEOTIDE SEQUENCE [LARGE SCALE GENOMIC DNA]</scope>
    <source>
        <strain evidence="1">TK-2024</strain>
        <tissue evidence="1">Old leaves</tissue>
    </source>
</reference>
<evidence type="ECO:0000313" key="1">
    <source>
        <dbReference type="EMBL" id="KAK8988074.1"/>
    </source>
</evidence>
<keyword evidence="2" id="KW-1185">Reference proteome</keyword>
<name>A0ABR2PI08_9ROSI</name>
<dbReference type="EMBL" id="JBBPBN010000059">
    <property type="protein sequence ID" value="KAK8988074.1"/>
    <property type="molecule type" value="Genomic_DNA"/>
</dbReference>
<proteinExistence type="predicted"/>